<comment type="similarity">
    <text evidence="1 13">Belongs to the RuvC family.</text>
</comment>
<keyword evidence="9 13" id="KW-0238">DNA-binding</keyword>
<reference evidence="15 16" key="1">
    <citation type="journal article" date="2014" name="ISME J.">
        <title>Ecophysiology of Thioploca ingrica as revealed by the complete genome sequence supplemented with proteomic evidence.</title>
        <authorList>
            <person name="Kojima H."/>
            <person name="Ogura Y."/>
            <person name="Yamamoto N."/>
            <person name="Togashi T."/>
            <person name="Mori H."/>
            <person name="Watanabe T."/>
            <person name="Nemoto F."/>
            <person name="Kurokawa K."/>
            <person name="Hayashi T."/>
            <person name="Fukui M."/>
        </authorList>
    </citation>
    <scope>NUCLEOTIDE SEQUENCE [LARGE SCALE GENOMIC DNA]</scope>
</reference>
<dbReference type="KEGG" id="tig:THII_0513"/>
<keyword evidence="3 13" id="KW-0540">Nuclease</keyword>
<keyword evidence="6 13" id="KW-0227">DNA damage</keyword>
<dbReference type="GO" id="GO:0008821">
    <property type="term" value="F:crossover junction DNA endonuclease activity"/>
    <property type="evidence" value="ECO:0007669"/>
    <property type="project" value="UniProtKB-UniRule"/>
</dbReference>
<evidence type="ECO:0000256" key="13">
    <source>
        <dbReference type="HAMAP-Rule" id="MF_00034"/>
    </source>
</evidence>
<dbReference type="FunFam" id="3.30.420.10:FF:000002">
    <property type="entry name" value="Crossover junction endodeoxyribonuclease RuvC"/>
    <property type="match status" value="1"/>
</dbReference>
<dbReference type="InterPro" id="IPR012337">
    <property type="entry name" value="RNaseH-like_sf"/>
</dbReference>
<evidence type="ECO:0000313" key="15">
    <source>
        <dbReference type="EMBL" id="BAP54810.1"/>
    </source>
</evidence>
<dbReference type="EC" id="3.1.21.10" evidence="13 14"/>
<dbReference type="GO" id="GO:0005737">
    <property type="term" value="C:cytoplasm"/>
    <property type="evidence" value="ECO:0007669"/>
    <property type="project" value="UniProtKB-SubCell"/>
</dbReference>
<dbReference type="PROSITE" id="PS01321">
    <property type="entry name" value="RUVC"/>
    <property type="match status" value="1"/>
</dbReference>
<evidence type="ECO:0000256" key="2">
    <source>
        <dbReference type="ARBA" id="ARBA00022490"/>
    </source>
</evidence>
<keyword evidence="2 13" id="KW-0963">Cytoplasm</keyword>
<dbReference type="GO" id="GO:0006310">
    <property type="term" value="P:DNA recombination"/>
    <property type="evidence" value="ECO:0007669"/>
    <property type="project" value="UniProtKB-UniRule"/>
</dbReference>
<feature type="binding site" evidence="13">
    <location>
        <position position="66"/>
    </location>
    <ligand>
        <name>Mg(2+)</name>
        <dbReference type="ChEBI" id="CHEBI:18420"/>
        <label>2</label>
    </ligand>
</feature>
<dbReference type="SUPFAM" id="SSF53098">
    <property type="entry name" value="Ribonuclease H-like"/>
    <property type="match status" value="1"/>
</dbReference>
<accession>A0A090AIZ3</accession>
<feature type="active site" evidence="13">
    <location>
        <position position="7"/>
    </location>
</feature>
<feature type="binding site" evidence="13">
    <location>
        <position position="138"/>
    </location>
    <ligand>
        <name>Mg(2+)</name>
        <dbReference type="ChEBI" id="CHEBI:18420"/>
        <label>1</label>
    </ligand>
</feature>
<dbReference type="HAMAP" id="MF_00034">
    <property type="entry name" value="RuvC"/>
    <property type="match status" value="1"/>
</dbReference>
<evidence type="ECO:0000256" key="1">
    <source>
        <dbReference type="ARBA" id="ARBA00009518"/>
    </source>
</evidence>
<sequence>MRILGIDPGSRRTGFGVIEVQQQRLIYLSSGGINLRSTALPSRLQEIYTGITQIIEQYQPTIAAIEQVFIHRNVAAALKLGQARGVAIVAAVQAGLDLYEYAPTQIKQAVVGHGHAEKVQVQHMVKVLLSLSAIPSADAADALAIAICHVHTSQSGSSTIFPKTVP</sequence>
<dbReference type="CDD" id="cd16962">
    <property type="entry name" value="RuvC"/>
    <property type="match status" value="1"/>
</dbReference>
<evidence type="ECO:0000256" key="6">
    <source>
        <dbReference type="ARBA" id="ARBA00022763"/>
    </source>
</evidence>
<evidence type="ECO:0000256" key="12">
    <source>
        <dbReference type="ARBA" id="ARBA00029354"/>
    </source>
</evidence>
<keyword evidence="11 13" id="KW-0234">DNA repair</keyword>
<protein>
    <recommendedName>
        <fullName evidence="13 14">Crossover junction endodeoxyribonuclease RuvC</fullName>
        <ecNumber evidence="13 14">3.1.21.10</ecNumber>
    </recommendedName>
    <alternativeName>
        <fullName evidence="13">Holliday junction nuclease RuvC</fullName>
    </alternativeName>
    <alternativeName>
        <fullName evidence="13">Holliday junction resolvase RuvC</fullName>
    </alternativeName>
</protein>
<dbReference type="GO" id="GO:0048476">
    <property type="term" value="C:Holliday junction resolvase complex"/>
    <property type="evidence" value="ECO:0007669"/>
    <property type="project" value="UniProtKB-UniRule"/>
</dbReference>
<keyword evidence="10 13" id="KW-0233">DNA recombination</keyword>
<dbReference type="GO" id="GO:0000287">
    <property type="term" value="F:magnesium ion binding"/>
    <property type="evidence" value="ECO:0007669"/>
    <property type="project" value="UniProtKB-UniRule"/>
</dbReference>
<comment type="function">
    <text evidence="13">The RuvA-RuvB-RuvC complex processes Holliday junction (HJ) DNA during genetic recombination and DNA repair. Endonuclease that resolves HJ intermediates. Cleaves cruciform DNA by making single-stranded nicks across the HJ at symmetrical positions within the homologous arms, yielding a 5'-phosphate and a 3'-hydroxyl group; requires a central core of homology in the junction. The consensus cleavage sequence is 5'-(A/T)TT(C/G)-3'. Cleavage occurs on the 3'-side of the TT dinucleotide at the point of strand exchange. HJ branch migration catalyzed by RuvA-RuvB allows RuvC to scan DNA until it finds its consensus sequence, where it cleaves and resolves the cruciform DNA.</text>
</comment>
<organism evidence="15 16">
    <name type="scientific">Thioploca ingrica</name>
    <dbReference type="NCBI Taxonomy" id="40754"/>
    <lineage>
        <taxon>Bacteria</taxon>
        <taxon>Pseudomonadati</taxon>
        <taxon>Pseudomonadota</taxon>
        <taxon>Gammaproteobacteria</taxon>
        <taxon>Thiotrichales</taxon>
        <taxon>Thiotrichaceae</taxon>
        <taxon>Thioploca</taxon>
    </lineage>
</organism>
<gene>
    <name evidence="13" type="primary">ruvC</name>
    <name evidence="15" type="ORF">THII_0513</name>
</gene>
<dbReference type="PANTHER" id="PTHR30194:SF3">
    <property type="entry name" value="CROSSOVER JUNCTION ENDODEOXYRIBONUCLEASE RUVC"/>
    <property type="match status" value="1"/>
</dbReference>
<dbReference type="Gene3D" id="3.30.420.10">
    <property type="entry name" value="Ribonuclease H-like superfamily/Ribonuclease H"/>
    <property type="match status" value="1"/>
</dbReference>
<dbReference type="AlphaFoldDB" id="A0A090AIZ3"/>
<evidence type="ECO:0000256" key="5">
    <source>
        <dbReference type="ARBA" id="ARBA00022759"/>
    </source>
</evidence>
<evidence type="ECO:0000256" key="3">
    <source>
        <dbReference type="ARBA" id="ARBA00022722"/>
    </source>
</evidence>
<keyword evidence="8 13" id="KW-0460">Magnesium</keyword>
<keyword evidence="7 13" id="KW-0378">Hydrolase</keyword>
<evidence type="ECO:0000256" key="10">
    <source>
        <dbReference type="ARBA" id="ARBA00023172"/>
    </source>
</evidence>
<dbReference type="GO" id="GO:0003677">
    <property type="term" value="F:DNA binding"/>
    <property type="evidence" value="ECO:0007669"/>
    <property type="project" value="UniProtKB-KW"/>
</dbReference>
<dbReference type="NCBIfam" id="NF000711">
    <property type="entry name" value="PRK00039.2-1"/>
    <property type="match status" value="1"/>
</dbReference>
<feature type="active site" evidence="13">
    <location>
        <position position="66"/>
    </location>
</feature>
<dbReference type="OrthoDB" id="9805499at2"/>
<evidence type="ECO:0000256" key="4">
    <source>
        <dbReference type="ARBA" id="ARBA00022723"/>
    </source>
</evidence>
<dbReference type="InterPro" id="IPR020563">
    <property type="entry name" value="X-over_junc_endoDNase_Mg_BS"/>
</dbReference>
<dbReference type="PRINTS" id="PR00696">
    <property type="entry name" value="RSOLVASERUVC"/>
</dbReference>
<dbReference type="HOGENOM" id="CLU_091257_2_1_6"/>
<comment type="catalytic activity">
    <reaction evidence="12 13">
        <text>Endonucleolytic cleavage at a junction such as a reciprocal single-stranded crossover between two homologous DNA duplexes (Holliday junction).</text>
        <dbReference type="EC" id="3.1.21.10"/>
    </reaction>
</comment>
<dbReference type="GO" id="GO:0006281">
    <property type="term" value="P:DNA repair"/>
    <property type="evidence" value="ECO:0007669"/>
    <property type="project" value="UniProtKB-UniRule"/>
</dbReference>
<dbReference type="PANTHER" id="PTHR30194">
    <property type="entry name" value="CROSSOVER JUNCTION ENDODEOXYRIBONUCLEASE RUVC"/>
    <property type="match status" value="1"/>
</dbReference>
<dbReference type="STRING" id="40754.THII_0513"/>
<dbReference type="Pfam" id="PF02075">
    <property type="entry name" value="RuvC"/>
    <property type="match status" value="1"/>
</dbReference>
<keyword evidence="4 13" id="KW-0479">Metal-binding</keyword>
<evidence type="ECO:0000256" key="11">
    <source>
        <dbReference type="ARBA" id="ARBA00023204"/>
    </source>
</evidence>
<feature type="active site" evidence="13">
    <location>
        <position position="138"/>
    </location>
</feature>
<dbReference type="Proteomes" id="UP000031623">
    <property type="component" value="Chromosome"/>
</dbReference>
<keyword evidence="16" id="KW-1185">Reference proteome</keyword>
<proteinExistence type="inferred from homology"/>
<comment type="cofactor">
    <cofactor evidence="13">
        <name>Mg(2+)</name>
        <dbReference type="ChEBI" id="CHEBI:18420"/>
    </cofactor>
    <text evidence="13">Binds 2 Mg(2+) ion per subunit.</text>
</comment>
<evidence type="ECO:0000256" key="8">
    <source>
        <dbReference type="ARBA" id="ARBA00022842"/>
    </source>
</evidence>
<dbReference type="InterPro" id="IPR036397">
    <property type="entry name" value="RNaseH_sf"/>
</dbReference>
<name>A0A090AIZ3_9GAMM</name>
<comment type="subunit">
    <text evidence="13">Homodimer which binds Holliday junction (HJ) DNA. The HJ becomes 2-fold symmetrical on binding to RuvC with unstacked arms; it has a different conformation from HJ DNA in complex with RuvA. In the full resolvosome a probable DNA-RuvA(4)-RuvB(12)-RuvC(2) complex forms which resolves the HJ.</text>
</comment>
<evidence type="ECO:0000256" key="14">
    <source>
        <dbReference type="NCBIfam" id="TIGR00228"/>
    </source>
</evidence>
<dbReference type="EMBL" id="AP014633">
    <property type="protein sequence ID" value="BAP54810.1"/>
    <property type="molecule type" value="Genomic_DNA"/>
</dbReference>
<evidence type="ECO:0000256" key="9">
    <source>
        <dbReference type="ARBA" id="ARBA00023125"/>
    </source>
</evidence>
<comment type="subcellular location">
    <subcellularLocation>
        <location evidence="13">Cytoplasm</location>
    </subcellularLocation>
</comment>
<feature type="binding site" evidence="13">
    <location>
        <position position="7"/>
    </location>
    <ligand>
        <name>Mg(2+)</name>
        <dbReference type="ChEBI" id="CHEBI:18420"/>
        <label>1</label>
    </ligand>
</feature>
<evidence type="ECO:0000313" key="16">
    <source>
        <dbReference type="Proteomes" id="UP000031623"/>
    </source>
</evidence>
<dbReference type="NCBIfam" id="TIGR00228">
    <property type="entry name" value="ruvC"/>
    <property type="match status" value="1"/>
</dbReference>
<evidence type="ECO:0000256" key="7">
    <source>
        <dbReference type="ARBA" id="ARBA00022801"/>
    </source>
</evidence>
<dbReference type="InterPro" id="IPR002176">
    <property type="entry name" value="X-over_junc_endoDNase_RuvC"/>
</dbReference>
<keyword evidence="5 13" id="KW-0255">Endonuclease</keyword>